<proteinExistence type="predicted"/>
<evidence type="ECO:0000313" key="2">
    <source>
        <dbReference type="Proteomes" id="UP001597114"/>
    </source>
</evidence>
<dbReference type="InterPro" id="IPR014347">
    <property type="entry name" value="Tautomerase/MIF_sf"/>
</dbReference>
<dbReference type="Gene3D" id="3.30.429.10">
    <property type="entry name" value="Macrophage Migration Inhibitory Factor"/>
    <property type="match status" value="1"/>
</dbReference>
<protein>
    <submittedName>
        <fullName evidence="1">Tautomerase family protein</fullName>
    </submittedName>
</protein>
<sequence>MPLFTVTMRAGRATAEKDAISAAIHEASVSSGYPEDDFFQRFISLEEADLRISPRYPDLRKPRSGQVVMIEALLSSGTADARKRLLLSAMVSRLQAAGTDPDDVMVFFGEVDRSSSSFGGGRLAPPVDV</sequence>
<dbReference type="SUPFAM" id="SSF55331">
    <property type="entry name" value="Tautomerase/MIF"/>
    <property type="match status" value="1"/>
</dbReference>
<gene>
    <name evidence="1" type="ORF">ACFSJD_36260</name>
</gene>
<dbReference type="EMBL" id="JBHUCO010000054">
    <property type="protein sequence ID" value="MFD1522987.1"/>
    <property type="molecule type" value="Genomic_DNA"/>
</dbReference>
<dbReference type="Pfam" id="PF14552">
    <property type="entry name" value="Tautomerase_2"/>
    <property type="match status" value="1"/>
</dbReference>
<comment type="caution">
    <text evidence="1">The sequence shown here is derived from an EMBL/GenBank/DDBJ whole genome shotgun (WGS) entry which is preliminary data.</text>
</comment>
<dbReference type="PANTHER" id="PTHR38460:SF1">
    <property type="entry name" value="TAUTOMERASE YOLI-RELATED"/>
    <property type="match status" value="1"/>
</dbReference>
<keyword evidence="2" id="KW-1185">Reference proteome</keyword>
<reference evidence="2" key="1">
    <citation type="journal article" date="2019" name="Int. J. Syst. Evol. Microbiol.">
        <title>The Global Catalogue of Microorganisms (GCM) 10K type strain sequencing project: providing services to taxonomists for standard genome sequencing and annotation.</title>
        <authorList>
            <consortium name="The Broad Institute Genomics Platform"/>
            <consortium name="The Broad Institute Genome Sequencing Center for Infectious Disease"/>
            <person name="Wu L."/>
            <person name="Ma J."/>
        </authorList>
    </citation>
    <scope>NUCLEOTIDE SEQUENCE [LARGE SCALE GENOMIC DNA]</scope>
    <source>
        <strain evidence="2">CCM 7043</strain>
    </source>
</reference>
<dbReference type="InterPro" id="IPR037479">
    <property type="entry name" value="Tauto_MSAD"/>
</dbReference>
<dbReference type="Proteomes" id="UP001597114">
    <property type="component" value="Unassembled WGS sequence"/>
</dbReference>
<dbReference type="RefSeq" id="WP_344725069.1">
    <property type="nucleotide sequence ID" value="NZ_BAAAUS010000028.1"/>
</dbReference>
<dbReference type="PANTHER" id="PTHR38460">
    <property type="entry name" value="TAUTOMERASE YOLI-RELATED"/>
    <property type="match status" value="1"/>
</dbReference>
<evidence type="ECO:0000313" key="1">
    <source>
        <dbReference type="EMBL" id="MFD1522987.1"/>
    </source>
</evidence>
<accession>A0ABW4F6Y3</accession>
<name>A0ABW4F6Y3_9PSEU</name>
<organism evidence="1 2">
    <name type="scientific">Pseudonocardia yunnanensis</name>
    <dbReference type="NCBI Taxonomy" id="58107"/>
    <lineage>
        <taxon>Bacteria</taxon>
        <taxon>Bacillati</taxon>
        <taxon>Actinomycetota</taxon>
        <taxon>Actinomycetes</taxon>
        <taxon>Pseudonocardiales</taxon>
        <taxon>Pseudonocardiaceae</taxon>
        <taxon>Pseudonocardia</taxon>
    </lineage>
</organism>